<dbReference type="Gene3D" id="4.10.240.10">
    <property type="entry name" value="Zn(2)-C6 fungal-type DNA-binding domain"/>
    <property type="match status" value="1"/>
</dbReference>
<comment type="caution">
    <text evidence="21">The sequence shown here is derived from an EMBL/GenBank/DDBJ whole genome shotgun (WGS) entry which is preliminary data.</text>
</comment>
<dbReference type="EC" id="4.1.1.102" evidence="17"/>
<evidence type="ECO:0000256" key="11">
    <source>
        <dbReference type="ARBA" id="ARBA00023163"/>
    </source>
</evidence>
<dbReference type="FunFam" id="3.40.1670.10:FF:000004">
    <property type="entry name" value="Ferulic acid decarboxylase 1"/>
    <property type="match status" value="1"/>
</dbReference>
<protein>
    <recommendedName>
        <fullName evidence="17 18">Multifunctional fusion protein</fullName>
    </recommendedName>
    <domain>
        <recommendedName>
            <fullName evidence="17">Ferulic acid decarboxylase 1</fullName>
            <ecNumber evidence="17">4.1.1.102</ecNumber>
        </recommendedName>
        <alternativeName>
            <fullName evidence="17">Phenacrylate decarboxylase</fullName>
        </alternativeName>
    </domain>
    <domain>
        <recommendedName>
            <fullName evidence="18">Flavin prenyltransferase PAD1, mitochondrial</fullName>
            <ecNumber evidence="18">2.5.1.129</ecNumber>
        </recommendedName>
    </domain>
</protein>
<keyword evidence="11" id="KW-0804">Transcription</keyword>
<dbReference type="PANTHER" id="PTHR30108:SF17">
    <property type="entry name" value="FERULIC ACID DECARBOXYLASE 1"/>
    <property type="match status" value="1"/>
</dbReference>
<dbReference type="InterPro" id="IPR036551">
    <property type="entry name" value="Flavin_trans-like"/>
</dbReference>
<keyword evidence="5 18" id="KW-0288">FMN</keyword>
<comment type="cofactor">
    <cofactor evidence="1 17">
        <name>Mn(2+)</name>
        <dbReference type="ChEBI" id="CHEBI:29035"/>
    </cofactor>
</comment>
<sequence>MVATEPHLCFRSFVEALKQDNDLVEINEPIDPNLEAAAITRRVCETDDKAPLFNNLIGAQNGLFRILGAPGSLRKARKDRYGRLARHLALPPTASMKEILDKMLSASEMAPIPPQILCTGPCKENILEESQIDLTKLPVPMIHQADGGKYIQTYGMHILQTPDGSWTNWSIARAMVHDEKHLVGLVIQPQHIWQIHQMWKKEGRDVPWALAFGVPPAAIMASSMPIPDGVTEAGYVGAMTGTALELVKCDTNNLYVPATSEIVLEGTLSITETGPEGPFGEMHGYVFPGDTHLWPKYKVNRITYRNDAILPMSACGRLTDETHTMIGSLAAAEIRKVCQQNGLPITDAFAPFESQVTWVALKVDTARLREAKATPKEFAKKVGDVVFNHKAGYTIHRLVLVGDDIDVYDFKDVIWAFSTRCRPSLDETFFEDVRGFPLIPYMSHGNGSPTTGGKVVSDALMPSEYATGRDWQAADFENSYPEEVKQKVLKNWTKLGFREDLSPARTLGSMSDVSRDEADRVLRLKSRERETHACYPCRKRKVKCDGNRPCRTCQKRKHPQICTYSSGAVHSGRRSASHQPAARSISPQAVSDYHVNEQSTTQQDDSSKNYVYSGDNSLLSLLRSRAPDANGSMAREVSSVLGLQNTFNKYPFMDSKTPLEKWKSLLQILPQRTEVLKFFHYYRVTAYPFNPILADIDRFEADLCTYLNAHSGGELRDSEKITDRWATDKSVGHISLLLATLAAGAHYSDVEYLQRLELTTDFARRSFHALRLANFLFRPSLDVIQALLILGNTLQNMGQSDAAWALLGTTVRLAQTMGLHTERSTVQWPDYVRTKSRTLWSTIVWQDSLLCLCYDRPPIVSVTGWPLDQTMHLLCRLGLDIMRPENLGLAEVDQAIEGLRRLDDICQRSQGYLQNRGICMTLQQNLQHLALRMHTSFCVSVLCRPAMKQSQLELLYPHADILRTRAKGSLIDASKAFLEFQALSVVPLRSWSMVHTVLSSTLLLCVWKETRHDPECRSLQQRVIDVFSSSNSTDEGAASSEINDQWLSARHVRALVTLRSTLDREEDRNVAEAENLAGMDLATVPPVGASNPDGYMDLMNSLEISPVSYLDSIMNAPDSSMLSLLSGTNTPQSSRASPPESTMILNKPAHQQPSTPRRRRIVVAMTGATGAILGIKVLIALRRLNVETHLVMSKWAEATIKYETDYHPSNVKALADHVHSISDMAAPISSGSFKADGMIVVPCSMKTLAAIHSGFCDDLISRTADVMLKERRRLVLVARETPLSDIHLRNMLEVSRSGAIIFPPVPAYYIRAASVDELLDQSVGRMLDLFDLDTGDFERWEGWQTGER</sequence>
<evidence type="ECO:0000256" key="9">
    <source>
        <dbReference type="ARBA" id="ARBA00023015"/>
    </source>
</evidence>
<evidence type="ECO:0000256" key="5">
    <source>
        <dbReference type="ARBA" id="ARBA00022643"/>
    </source>
</evidence>
<keyword evidence="2 17" id="KW-0963">Cytoplasm</keyword>
<evidence type="ECO:0000256" key="1">
    <source>
        <dbReference type="ARBA" id="ARBA00001936"/>
    </source>
</evidence>
<comment type="subcellular location">
    <subcellularLocation>
        <location evidence="17">Cytoplasm</location>
    </subcellularLocation>
    <subcellularLocation>
        <location evidence="18">Mitochondrion</location>
    </subcellularLocation>
</comment>
<keyword evidence="14" id="KW-0539">Nucleus</keyword>
<dbReference type="InterPro" id="IPR001138">
    <property type="entry name" value="Zn2Cys6_DnaBD"/>
</dbReference>
<dbReference type="GO" id="GO:0016831">
    <property type="term" value="F:carboxy-lyase activity"/>
    <property type="evidence" value="ECO:0007669"/>
    <property type="project" value="UniProtKB-UniRule"/>
</dbReference>
<proteinExistence type="inferred from homology"/>
<evidence type="ECO:0000256" key="8">
    <source>
        <dbReference type="ARBA" id="ARBA00022793"/>
    </source>
</evidence>
<evidence type="ECO:0000259" key="20">
    <source>
        <dbReference type="PROSITE" id="PS50048"/>
    </source>
</evidence>
<comment type="subunit">
    <text evidence="18">Oligomer.</text>
</comment>
<evidence type="ECO:0000256" key="14">
    <source>
        <dbReference type="ARBA" id="ARBA00023242"/>
    </source>
</evidence>
<dbReference type="HAMAP" id="MF_01984">
    <property type="entry name" value="ubiX_pad"/>
    <property type="match status" value="1"/>
</dbReference>
<dbReference type="Gene3D" id="3.40.1670.10">
    <property type="entry name" value="UbiD C-terminal domain-like"/>
    <property type="match status" value="1"/>
</dbReference>
<dbReference type="GO" id="GO:0006351">
    <property type="term" value="P:DNA-templated transcription"/>
    <property type="evidence" value="ECO:0007669"/>
    <property type="project" value="InterPro"/>
</dbReference>
<evidence type="ECO:0000313" key="21">
    <source>
        <dbReference type="EMBL" id="OKL57220.1"/>
    </source>
</evidence>
<feature type="binding site" evidence="17">
    <location>
        <position position="191"/>
    </location>
    <ligand>
        <name>Mn(2+)</name>
        <dbReference type="ChEBI" id="CHEBI:29035"/>
    </ligand>
</feature>
<dbReference type="NCBIfam" id="TIGR00421">
    <property type="entry name" value="ubiX_pad"/>
    <property type="match status" value="1"/>
</dbReference>
<keyword evidence="18" id="KW-0496">Mitochondrion</keyword>
<evidence type="ECO:0000256" key="4">
    <source>
        <dbReference type="ARBA" id="ARBA00022630"/>
    </source>
</evidence>
<dbReference type="InterPro" id="IPR049381">
    <property type="entry name" value="UbiD-like_C"/>
</dbReference>
<dbReference type="GO" id="GO:0005739">
    <property type="term" value="C:mitochondrion"/>
    <property type="evidence" value="ECO:0007669"/>
    <property type="project" value="UniProtKB-SubCell"/>
</dbReference>
<evidence type="ECO:0000313" key="22">
    <source>
        <dbReference type="Proteomes" id="UP000214365"/>
    </source>
</evidence>
<dbReference type="SUPFAM" id="SSF143968">
    <property type="entry name" value="UbiD C-terminal domain-like"/>
    <property type="match status" value="1"/>
</dbReference>
<feature type="binding site" evidence="18">
    <location>
        <begin position="1244"/>
        <end position="1247"/>
    </location>
    <ligand>
        <name>FMN</name>
        <dbReference type="ChEBI" id="CHEBI:58210"/>
    </ligand>
</feature>
<keyword evidence="7 17" id="KW-0479">Metal-binding</keyword>
<dbReference type="InterPro" id="IPR007219">
    <property type="entry name" value="XnlR_reg_dom"/>
</dbReference>
<dbReference type="SUPFAM" id="SSF57701">
    <property type="entry name" value="Zn2/Cys6 DNA-binding domain"/>
    <property type="match status" value="1"/>
</dbReference>
<dbReference type="SMART" id="SM00906">
    <property type="entry name" value="Fungal_trans"/>
    <property type="match status" value="1"/>
</dbReference>
<dbReference type="FunFam" id="3.40.50.1950:FF:000001">
    <property type="entry name" value="Flavin prenyltransferase UbiX"/>
    <property type="match status" value="1"/>
</dbReference>
<comment type="catalytic activity">
    <reaction evidence="18">
        <text>dimethylallyl phosphate + FMNH2 = prenylated FMNH2 + phosphate</text>
        <dbReference type="Rhea" id="RHEA:37743"/>
        <dbReference type="ChEBI" id="CHEBI:43474"/>
        <dbReference type="ChEBI" id="CHEBI:57618"/>
        <dbReference type="ChEBI" id="CHEBI:87467"/>
        <dbReference type="ChEBI" id="CHEBI:88052"/>
        <dbReference type="EC" id="2.5.1.129"/>
    </reaction>
</comment>
<dbReference type="EMBL" id="LFMY01000012">
    <property type="protein sequence ID" value="OKL57220.1"/>
    <property type="molecule type" value="Genomic_DNA"/>
</dbReference>
<keyword evidence="4 18" id="KW-0285">Flavoprotein</keyword>
<comment type="function">
    <text evidence="18">Flavin prenyltransferase that catalyzes the synthesis of the prenylated FMN cofactor (prenyl-FMN) for the ferulic acid decarboxylase FDC1. The prenyltransferase is metal-independent and links a dimethylallyl moiety from dimethylallyl monophosphate (DMAP) to the flavin N5 and C6 atoms of FMN.</text>
</comment>
<feature type="compositionally biased region" description="Polar residues" evidence="19">
    <location>
        <begin position="1124"/>
        <end position="1155"/>
    </location>
</feature>
<comment type="subunit">
    <text evidence="17">Homodimer. May form higher order oligomers.</text>
</comment>
<keyword evidence="22" id="KW-1185">Reference proteome</keyword>
<feature type="binding site" evidence="18">
    <location>
        <position position="1309"/>
    </location>
    <ligand>
        <name>dimethylallyl phosphate</name>
        <dbReference type="ChEBI" id="CHEBI:88052"/>
    </ligand>
</feature>
<evidence type="ECO:0000256" key="10">
    <source>
        <dbReference type="ARBA" id="ARBA00023125"/>
    </source>
</evidence>
<evidence type="ECO:0000256" key="12">
    <source>
        <dbReference type="ARBA" id="ARBA00023211"/>
    </source>
</evidence>
<keyword evidence="12 17" id="KW-0464">Manganese</keyword>
<feature type="binding site" evidence="17">
    <location>
        <begin position="190"/>
        <end position="191"/>
    </location>
    <ligand>
        <name>prenylated FMN</name>
        <dbReference type="ChEBI" id="CHEBI:87746"/>
    </ligand>
</feature>
<evidence type="ECO:0000256" key="2">
    <source>
        <dbReference type="ARBA" id="ARBA00022490"/>
    </source>
</evidence>
<feature type="binding site" evidence="18">
    <location>
        <position position="1193"/>
    </location>
    <ligand>
        <name>FMN</name>
        <dbReference type="ChEBI" id="CHEBI:58210"/>
    </ligand>
</feature>
<dbReference type="Pfam" id="PF04082">
    <property type="entry name" value="Fungal_trans"/>
    <property type="match status" value="1"/>
</dbReference>
<dbReference type="InterPro" id="IPR032903">
    <property type="entry name" value="FDC-like"/>
</dbReference>
<gene>
    <name evidence="18" type="primary">PAD1</name>
    <name evidence="17" type="synonym">FDC1</name>
    <name evidence="21" type="ORF">UA08_07681</name>
</gene>
<keyword evidence="10" id="KW-0238">DNA-binding</keyword>
<comment type="function">
    <text evidence="17">Catalyzes the reversible decarboxylation of aromatic carboxylic acids like ferulic acid, p-coumaric acid or cinnamic acid, producing the corresponding vinyl derivatives 4-vinylphenol, 4-vinylguaiacol, and styrene, respectively, which play the role of aroma metabolites.</text>
</comment>
<evidence type="ECO:0000256" key="6">
    <source>
        <dbReference type="ARBA" id="ARBA00022679"/>
    </source>
</evidence>
<dbReference type="InterPro" id="IPR036864">
    <property type="entry name" value="Zn2-C6_fun-type_DNA-bd_sf"/>
</dbReference>
<comment type="catalytic activity">
    <reaction evidence="15 17">
        <text>(E)-cinnamate + H(+) = styrene + CO2</text>
        <dbReference type="Rhea" id="RHEA:46920"/>
        <dbReference type="ChEBI" id="CHEBI:15378"/>
        <dbReference type="ChEBI" id="CHEBI:15669"/>
        <dbReference type="ChEBI" id="CHEBI:16526"/>
        <dbReference type="ChEBI" id="CHEBI:27452"/>
        <dbReference type="EC" id="4.1.1.102"/>
    </reaction>
</comment>
<dbReference type="Pfam" id="PF01977">
    <property type="entry name" value="UbiD"/>
    <property type="match status" value="1"/>
</dbReference>
<keyword evidence="3 18" id="KW-0637">Prenyltransferase</keyword>
<dbReference type="STRING" id="1441469.A0A225AAN1"/>
<dbReference type="Pfam" id="PF00172">
    <property type="entry name" value="Zn_clus"/>
    <property type="match status" value="1"/>
</dbReference>
<dbReference type="RefSeq" id="XP_020117341.1">
    <property type="nucleotide sequence ID" value="XM_020262601.1"/>
</dbReference>
<dbReference type="HAMAP" id="MF_01983">
    <property type="entry name" value="UbiD_FDC"/>
    <property type="match status" value="1"/>
</dbReference>
<feature type="active site" description="Proton donor" evidence="17">
    <location>
        <position position="281"/>
    </location>
</feature>
<comment type="catalytic activity">
    <reaction evidence="17">
        <text>(E)-ferulate + H(+) = 2-methoxy-4-vinylphenol + CO2</text>
        <dbReference type="Rhea" id="RHEA:33807"/>
        <dbReference type="ChEBI" id="CHEBI:15378"/>
        <dbReference type="ChEBI" id="CHEBI:16526"/>
        <dbReference type="ChEBI" id="CHEBI:29749"/>
        <dbReference type="ChEBI" id="CHEBI:42438"/>
        <dbReference type="EC" id="4.1.1.102"/>
    </reaction>
</comment>
<dbReference type="NCBIfam" id="TIGR00148">
    <property type="entry name" value="UbiD family decarboxylase"/>
    <property type="match status" value="1"/>
</dbReference>
<dbReference type="PANTHER" id="PTHR30108">
    <property type="entry name" value="3-OCTAPRENYL-4-HYDROXYBENZOATE CARBOXY-LYASE-RELATED"/>
    <property type="match status" value="1"/>
</dbReference>
<keyword evidence="6 18" id="KW-0808">Transferase</keyword>
<comment type="similarity">
    <text evidence="17">Belongs to the UbiD family. UbiD-like/FDC subfamily.</text>
</comment>
<dbReference type="Pfam" id="PF20695">
    <property type="entry name" value="UbiD_N"/>
    <property type="match status" value="1"/>
</dbReference>
<dbReference type="GO" id="GO:0106141">
    <property type="term" value="F:flavin prenyltransferase activity"/>
    <property type="evidence" value="ECO:0007669"/>
    <property type="project" value="UniProtKB-EC"/>
</dbReference>
<dbReference type="CDD" id="cd00067">
    <property type="entry name" value="GAL4"/>
    <property type="match status" value="1"/>
</dbReference>
<dbReference type="NCBIfam" id="NF004685">
    <property type="entry name" value="PRK06029.1"/>
    <property type="match status" value="1"/>
</dbReference>
<dbReference type="InterPro" id="IPR049383">
    <property type="entry name" value="UbiD-like_N"/>
</dbReference>
<dbReference type="InterPro" id="IPR002830">
    <property type="entry name" value="UbiD"/>
</dbReference>
<dbReference type="InterPro" id="IPR004507">
    <property type="entry name" value="UbiX-like"/>
</dbReference>
<evidence type="ECO:0000256" key="15">
    <source>
        <dbReference type="ARBA" id="ARBA00051594"/>
    </source>
</evidence>
<feature type="binding site" evidence="17">
    <location>
        <begin position="168"/>
        <end position="173"/>
    </location>
    <ligand>
        <name>prenylated FMN</name>
        <dbReference type="ChEBI" id="CHEBI:87746"/>
    </ligand>
</feature>
<feature type="binding site" evidence="17">
    <location>
        <position position="232"/>
    </location>
    <ligand>
        <name>Mn(2+)</name>
        <dbReference type="ChEBI" id="CHEBI:29035"/>
    </ligand>
</feature>
<feature type="domain" description="Zn(2)-C6 fungal-type" evidence="20">
    <location>
        <begin position="533"/>
        <end position="564"/>
    </location>
</feature>
<comment type="catalytic activity">
    <reaction evidence="17">
        <text>(E)-4-coumarate + H(+) = 4-vinylphenol + CO2</text>
        <dbReference type="Rhea" id="RHEA:33227"/>
        <dbReference type="ChEBI" id="CHEBI:1883"/>
        <dbReference type="ChEBI" id="CHEBI:12876"/>
        <dbReference type="ChEBI" id="CHEBI:15378"/>
        <dbReference type="ChEBI" id="CHEBI:16526"/>
        <dbReference type="EC" id="4.1.1.102"/>
    </reaction>
</comment>
<reference evidence="21 22" key="1">
    <citation type="submission" date="2015-06" db="EMBL/GenBank/DDBJ databases">
        <title>Talaromyces atroroseus IBT 11181 draft genome.</title>
        <authorList>
            <person name="Rasmussen K.B."/>
            <person name="Rasmussen S."/>
            <person name="Petersen B."/>
            <person name="Sicheritz-Ponten T."/>
            <person name="Mortensen U.H."/>
            <person name="Thrane U."/>
        </authorList>
    </citation>
    <scope>NUCLEOTIDE SEQUENCE [LARGE SCALE GENOMIC DNA]</scope>
    <source>
        <strain evidence="21 22">IBT 11181</strain>
    </source>
</reference>
<dbReference type="GeneID" id="31007437"/>
<dbReference type="SMART" id="SM00066">
    <property type="entry name" value="GAL4"/>
    <property type="match status" value="1"/>
</dbReference>
<feature type="binding site" evidence="18">
    <location>
        <position position="1279"/>
    </location>
    <ligand>
        <name>FMN</name>
        <dbReference type="ChEBI" id="CHEBI:58210"/>
    </ligand>
</feature>
<keyword evidence="13 17" id="KW-0456">Lyase</keyword>
<feature type="binding site" evidence="17">
    <location>
        <position position="390"/>
    </location>
    <ligand>
        <name>prenylated FMN</name>
        <dbReference type="ChEBI" id="CHEBI:87746"/>
    </ligand>
</feature>
<dbReference type="EC" id="2.5.1.129" evidence="18"/>
<dbReference type="SUPFAM" id="SSF50475">
    <property type="entry name" value="FMN-binding split barrel"/>
    <property type="match status" value="1"/>
</dbReference>
<dbReference type="Proteomes" id="UP000214365">
    <property type="component" value="Unassembled WGS sequence"/>
</dbReference>
<evidence type="ECO:0000256" key="16">
    <source>
        <dbReference type="ARBA" id="ARBA00060793"/>
    </source>
</evidence>
<dbReference type="GO" id="GO:0003677">
    <property type="term" value="F:DNA binding"/>
    <property type="evidence" value="ECO:0007669"/>
    <property type="project" value="UniProtKB-KW"/>
</dbReference>
<keyword evidence="9" id="KW-0805">Transcription regulation</keyword>
<feature type="region of interest" description="Disordered" evidence="19">
    <location>
        <begin position="1124"/>
        <end position="1157"/>
    </location>
</feature>
<evidence type="ECO:0000256" key="18">
    <source>
        <dbReference type="HAMAP-Rule" id="MF_03197"/>
    </source>
</evidence>
<evidence type="ECO:0000256" key="3">
    <source>
        <dbReference type="ARBA" id="ARBA00022602"/>
    </source>
</evidence>
<feature type="binding site" evidence="18">
    <location>
        <position position="1325"/>
    </location>
    <ligand>
        <name>dimethylallyl phosphate</name>
        <dbReference type="ChEBI" id="CHEBI:88052"/>
    </ligand>
</feature>
<accession>A0A225AAN1</accession>
<keyword evidence="8 17" id="KW-0210">Decarboxylase</keyword>
<evidence type="ECO:0000256" key="13">
    <source>
        <dbReference type="ARBA" id="ARBA00023239"/>
    </source>
</evidence>
<feature type="binding site" evidence="18">
    <location>
        <begin position="1167"/>
        <end position="1169"/>
    </location>
    <ligand>
        <name>FMN</name>
        <dbReference type="ChEBI" id="CHEBI:58210"/>
    </ligand>
</feature>
<feature type="compositionally biased region" description="Polar residues" evidence="19">
    <location>
        <begin position="596"/>
        <end position="609"/>
    </location>
</feature>
<dbReference type="OrthoDB" id="4224013at2759"/>
<dbReference type="Gene3D" id="1.20.5.4570">
    <property type="match status" value="1"/>
</dbReference>
<evidence type="ECO:0000256" key="7">
    <source>
        <dbReference type="ARBA" id="ARBA00022723"/>
    </source>
</evidence>
<dbReference type="SUPFAM" id="SSF52507">
    <property type="entry name" value="Homo-oligomeric flavin-containing Cys decarboxylases, HFCD"/>
    <property type="match status" value="1"/>
</dbReference>
<dbReference type="InterPro" id="IPR048304">
    <property type="entry name" value="UbiD_Rift_dom"/>
</dbReference>
<dbReference type="GO" id="GO:0046281">
    <property type="term" value="P:cinnamic acid catabolic process"/>
    <property type="evidence" value="ECO:0007669"/>
    <property type="project" value="UniProtKB-UniRule"/>
</dbReference>
<feature type="binding site" evidence="17">
    <location>
        <position position="168"/>
    </location>
    <ligand>
        <name>Mn(2+)</name>
        <dbReference type="ChEBI" id="CHEBI:29035"/>
    </ligand>
</feature>
<evidence type="ECO:0000256" key="19">
    <source>
        <dbReference type="SAM" id="MobiDB-lite"/>
    </source>
</evidence>
<feature type="binding site" evidence="17">
    <location>
        <position position="232"/>
    </location>
    <ligand>
        <name>prenylated FMN</name>
        <dbReference type="ChEBI" id="CHEBI:87746"/>
    </ligand>
</feature>
<dbReference type="GO" id="GO:0033494">
    <property type="term" value="P:ferulate metabolic process"/>
    <property type="evidence" value="ECO:0007669"/>
    <property type="project" value="UniProtKB-UniRule"/>
</dbReference>
<dbReference type="Gene3D" id="3.40.50.1950">
    <property type="entry name" value="Flavin prenyltransferase-like"/>
    <property type="match status" value="1"/>
</dbReference>
<dbReference type="PROSITE" id="PS50048">
    <property type="entry name" value="ZN2_CY6_FUNGAL_2"/>
    <property type="match status" value="1"/>
</dbReference>
<comment type="cofactor">
    <cofactor evidence="17">
        <name>prenylated FMN</name>
        <dbReference type="ChEBI" id="CHEBI:87746"/>
    </cofactor>
    <text evidence="17">Binds 1 prenylated FMN per subunit.</text>
</comment>
<dbReference type="CDD" id="cd12148">
    <property type="entry name" value="fungal_TF_MHR"/>
    <property type="match status" value="1"/>
</dbReference>
<comment type="similarity">
    <text evidence="16 18">Belongs to the UbiX/PAD1 family.</text>
</comment>
<dbReference type="GO" id="GO:0000981">
    <property type="term" value="F:DNA-binding transcription factor activity, RNA polymerase II-specific"/>
    <property type="evidence" value="ECO:0007669"/>
    <property type="project" value="InterPro"/>
</dbReference>
<dbReference type="PROSITE" id="PS00463">
    <property type="entry name" value="ZN2_CY6_FUNGAL_1"/>
    <property type="match status" value="1"/>
</dbReference>
<feature type="region of interest" description="Disordered" evidence="19">
    <location>
        <begin position="566"/>
        <end position="609"/>
    </location>
</feature>
<name>A0A225AAN1_TALAT</name>
<evidence type="ECO:0000256" key="17">
    <source>
        <dbReference type="HAMAP-Rule" id="MF_03196"/>
    </source>
</evidence>
<dbReference type="InterPro" id="IPR003382">
    <property type="entry name" value="Flavoprotein"/>
</dbReference>
<dbReference type="Pfam" id="PF20696">
    <property type="entry name" value="UbiD_C"/>
    <property type="match status" value="1"/>
</dbReference>
<dbReference type="GO" id="GO:0008270">
    <property type="term" value="F:zinc ion binding"/>
    <property type="evidence" value="ECO:0007669"/>
    <property type="project" value="InterPro"/>
</dbReference>
<dbReference type="Pfam" id="PF02441">
    <property type="entry name" value="Flavoprotein"/>
    <property type="match status" value="1"/>
</dbReference>
<organism evidence="21 22">
    <name type="scientific">Talaromyces atroroseus</name>
    <dbReference type="NCBI Taxonomy" id="1441469"/>
    <lineage>
        <taxon>Eukaryota</taxon>
        <taxon>Fungi</taxon>
        <taxon>Dikarya</taxon>
        <taxon>Ascomycota</taxon>
        <taxon>Pezizomycotina</taxon>
        <taxon>Eurotiomycetes</taxon>
        <taxon>Eurotiomycetidae</taxon>
        <taxon>Eurotiales</taxon>
        <taxon>Trichocomaceae</taxon>
        <taxon>Talaromyces</taxon>
        <taxon>Talaromyces sect. Trachyspermi</taxon>
    </lineage>
</organism>